<sequence length="221" mass="25773">MFFRRQAYRVGTWYAPTVTPIAHDASLSKRAAQIRRQETVFRWLRRLVIPAFTVYGLVILRPTEGHFLRYLAERRHLEPTFNSLFPPLPQEKTTPAIVAKKNVQDDRLERRRRLFVRETKFVASEEDEESPSRSALADSSTEDHPPMHLLRQQLDKIMEDSKAYKQSSSSGTTVDPPTVLIQFRDNWLFATSQLTLHNSRGEAVYHLRFVGFCGMLWKQIN</sequence>
<organism evidence="3 4">
    <name type="scientific">Angomonas deanei</name>
    <dbReference type="NCBI Taxonomy" id="59799"/>
    <lineage>
        <taxon>Eukaryota</taxon>
        <taxon>Discoba</taxon>
        <taxon>Euglenozoa</taxon>
        <taxon>Kinetoplastea</taxon>
        <taxon>Metakinetoplastina</taxon>
        <taxon>Trypanosomatida</taxon>
        <taxon>Trypanosomatidae</taxon>
        <taxon>Strigomonadinae</taxon>
        <taxon>Angomonas</taxon>
    </lineage>
</organism>
<protein>
    <submittedName>
        <fullName evidence="3">Uncharacterized protein</fullName>
    </submittedName>
</protein>
<keyword evidence="4" id="KW-1185">Reference proteome</keyword>
<feature type="region of interest" description="Disordered" evidence="1">
    <location>
        <begin position="123"/>
        <end position="145"/>
    </location>
</feature>
<keyword evidence="2" id="KW-1133">Transmembrane helix</keyword>
<dbReference type="EMBL" id="LR877157">
    <property type="protein sequence ID" value="CAD2219364.1"/>
    <property type="molecule type" value="Genomic_DNA"/>
</dbReference>
<keyword evidence="2" id="KW-0472">Membrane</keyword>
<name>A0A7G2CKD0_9TRYP</name>
<evidence type="ECO:0000256" key="1">
    <source>
        <dbReference type="SAM" id="MobiDB-lite"/>
    </source>
</evidence>
<reference evidence="3 4" key="1">
    <citation type="submission" date="2020-08" db="EMBL/GenBank/DDBJ databases">
        <authorList>
            <person name="Newling K."/>
            <person name="Davey J."/>
            <person name="Forrester S."/>
        </authorList>
    </citation>
    <scope>NUCLEOTIDE SEQUENCE [LARGE SCALE GENOMIC DNA]</scope>
    <source>
        <strain evidence="4">Crithidia deanei Carvalho (ATCC PRA-265)</strain>
    </source>
</reference>
<evidence type="ECO:0000313" key="3">
    <source>
        <dbReference type="EMBL" id="CAD2219364.1"/>
    </source>
</evidence>
<proteinExistence type="predicted"/>
<dbReference type="AlphaFoldDB" id="A0A7G2CKD0"/>
<gene>
    <name evidence="3" type="ORF">ADEAN_000686900</name>
</gene>
<dbReference type="VEuPathDB" id="TriTrypDB:ADEAN_000686900"/>
<keyword evidence="2" id="KW-0812">Transmembrane</keyword>
<evidence type="ECO:0000256" key="2">
    <source>
        <dbReference type="SAM" id="Phobius"/>
    </source>
</evidence>
<dbReference type="Proteomes" id="UP000515908">
    <property type="component" value="Chromosome 13"/>
</dbReference>
<feature type="transmembrane region" description="Helical" evidence="2">
    <location>
        <begin position="43"/>
        <end position="60"/>
    </location>
</feature>
<evidence type="ECO:0000313" key="4">
    <source>
        <dbReference type="Proteomes" id="UP000515908"/>
    </source>
</evidence>
<accession>A0A7G2CKD0</accession>